<feature type="domain" description="HTH luxR-type" evidence="5">
    <location>
        <begin position="125"/>
        <end position="178"/>
    </location>
</feature>
<gene>
    <name evidence="6" type="ORF">SAMN04489723_11626</name>
</gene>
<dbReference type="PANTHER" id="PTHR43133:SF46">
    <property type="entry name" value="RNA POLYMERASE SIGMA-70 FACTOR ECF SUBFAMILY"/>
    <property type="match status" value="1"/>
</dbReference>
<keyword evidence="2" id="KW-0805">Transcription regulation</keyword>
<dbReference type="InterPro" id="IPR036388">
    <property type="entry name" value="WH-like_DNA-bd_sf"/>
</dbReference>
<dbReference type="InterPro" id="IPR014284">
    <property type="entry name" value="RNA_pol_sigma-70_dom"/>
</dbReference>
<organism evidence="6 7">
    <name type="scientific">Algoriphagus aquimarinus</name>
    <dbReference type="NCBI Taxonomy" id="237018"/>
    <lineage>
        <taxon>Bacteria</taxon>
        <taxon>Pseudomonadati</taxon>
        <taxon>Bacteroidota</taxon>
        <taxon>Cytophagia</taxon>
        <taxon>Cytophagales</taxon>
        <taxon>Cyclobacteriaceae</taxon>
        <taxon>Algoriphagus</taxon>
    </lineage>
</organism>
<dbReference type="PANTHER" id="PTHR43133">
    <property type="entry name" value="RNA POLYMERASE ECF-TYPE SIGMA FACTO"/>
    <property type="match status" value="1"/>
</dbReference>
<dbReference type="InterPro" id="IPR000792">
    <property type="entry name" value="Tscrpt_reg_LuxR_C"/>
</dbReference>
<dbReference type="InterPro" id="IPR039425">
    <property type="entry name" value="RNA_pol_sigma-70-like"/>
</dbReference>
<dbReference type="GO" id="GO:0016987">
    <property type="term" value="F:sigma factor activity"/>
    <property type="evidence" value="ECO:0007669"/>
    <property type="project" value="UniProtKB-KW"/>
</dbReference>
<keyword evidence="7" id="KW-1185">Reference proteome</keyword>
<evidence type="ECO:0000256" key="2">
    <source>
        <dbReference type="ARBA" id="ARBA00023015"/>
    </source>
</evidence>
<dbReference type="Proteomes" id="UP000198790">
    <property type="component" value="Unassembled WGS sequence"/>
</dbReference>
<dbReference type="RefSeq" id="WP_092899769.1">
    <property type="nucleotide sequence ID" value="NZ_FOKK01000016.1"/>
</dbReference>
<evidence type="ECO:0000313" key="7">
    <source>
        <dbReference type="Proteomes" id="UP000198790"/>
    </source>
</evidence>
<proteinExistence type="inferred from homology"/>
<keyword evidence="4" id="KW-0804">Transcription</keyword>
<dbReference type="SUPFAM" id="SSF88659">
    <property type="entry name" value="Sigma3 and sigma4 domains of RNA polymerase sigma factors"/>
    <property type="match status" value="1"/>
</dbReference>
<dbReference type="Pfam" id="PF08281">
    <property type="entry name" value="Sigma70_r4_2"/>
    <property type="match status" value="1"/>
</dbReference>
<evidence type="ECO:0000256" key="4">
    <source>
        <dbReference type="ARBA" id="ARBA00023163"/>
    </source>
</evidence>
<protein>
    <submittedName>
        <fullName evidence="6">RNA polymerase sigma-70 factor, ECF subfamily</fullName>
    </submittedName>
</protein>
<dbReference type="InterPro" id="IPR013325">
    <property type="entry name" value="RNA_pol_sigma_r2"/>
</dbReference>
<name>A0A1I1BRL6_9BACT</name>
<evidence type="ECO:0000256" key="1">
    <source>
        <dbReference type="ARBA" id="ARBA00010641"/>
    </source>
</evidence>
<dbReference type="InterPro" id="IPR013249">
    <property type="entry name" value="RNA_pol_sigma70_r4_t2"/>
</dbReference>
<dbReference type="OrthoDB" id="764811at2"/>
<evidence type="ECO:0000259" key="5">
    <source>
        <dbReference type="SMART" id="SM00421"/>
    </source>
</evidence>
<dbReference type="AlphaFoldDB" id="A0A1I1BRL6"/>
<dbReference type="EMBL" id="FOKK01000016">
    <property type="protein sequence ID" value="SFB52316.1"/>
    <property type="molecule type" value="Genomic_DNA"/>
</dbReference>
<sequence length="189" mass="22252">MNQDFEKLAERLRHGDHKAFDQLYGKYHQKIFFFCLKYGLRQEDAEEVVQETFVKLWTSKDRIDPDKSLSSFIFTISKNIIIDNFKKKIKLQAVSVYQMKLLEPKNDVEEIMDYNDLNSTFQKTLNSLPGKRREVFELSRFKGMSHKEISKELGISPKTVENHISLALKNFKQAVQILCLFVLTSIFNF</sequence>
<evidence type="ECO:0000256" key="3">
    <source>
        <dbReference type="ARBA" id="ARBA00023082"/>
    </source>
</evidence>
<dbReference type="PRINTS" id="PR00038">
    <property type="entry name" value="HTHLUXR"/>
</dbReference>
<dbReference type="Gene3D" id="1.10.10.10">
    <property type="entry name" value="Winged helix-like DNA-binding domain superfamily/Winged helix DNA-binding domain"/>
    <property type="match status" value="1"/>
</dbReference>
<dbReference type="NCBIfam" id="TIGR02937">
    <property type="entry name" value="sigma70-ECF"/>
    <property type="match status" value="1"/>
</dbReference>
<comment type="similarity">
    <text evidence="1">Belongs to the sigma-70 factor family. ECF subfamily.</text>
</comment>
<reference evidence="6 7" key="1">
    <citation type="submission" date="2016-10" db="EMBL/GenBank/DDBJ databases">
        <authorList>
            <person name="de Groot N.N."/>
        </authorList>
    </citation>
    <scope>NUCLEOTIDE SEQUENCE [LARGE SCALE GENOMIC DNA]</scope>
    <source>
        <strain evidence="6 7">DSM 23399</strain>
    </source>
</reference>
<dbReference type="SMART" id="SM00421">
    <property type="entry name" value="HTH_LUXR"/>
    <property type="match status" value="1"/>
</dbReference>
<dbReference type="CDD" id="cd06171">
    <property type="entry name" value="Sigma70_r4"/>
    <property type="match status" value="1"/>
</dbReference>
<dbReference type="GO" id="GO:0006352">
    <property type="term" value="P:DNA-templated transcription initiation"/>
    <property type="evidence" value="ECO:0007669"/>
    <property type="project" value="InterPro"/>
</dbReference>
<dbReference type="NCBIfam" id="TIGR02985">
    <property type="entry name" value="Sig70_bacteroi1"/>
    <property type="match status" value="1"/>
</dbReference>
<dbReference type="InterPro" id="IPR013324">
    <property type="entry name" value="RNA_pol_sigma_r3/r4-like"/>
</dbReference>
<dbReference type="SUPFAM" id="SSF88946">
    <property type="entry name" value="Sigma2 domain of RNA polymerase sigma factors"/>
    <property type="match status" value="1"/>
</dbReference>
<dbReference type="Gene3D" id="1.10.1740.10">
    <property type="match status" value="1"/>
</dbReference>
<dbReference type="InterPro" id="IPR007627">
    <property type="entry name" value="RNA_pol_sigma70_r2"/>
</dbReference>
<accession>A0A1I1BRL6</accession>
<dbReference type="GO" id="GO:0003677">
    <property type="term" value="F:DNA binding"/>
    <property type="evidence" value="ECO:0007669"/>
    <property type="project" value="InterPro"/>
</dbReference>
<dbReference type="STRING" id="237018.SAMN04489723_11626"/>
<evidence type="ECO:0000313" key="6">
    <source>
        <dbReference type="EMBL" id="SFB52316.1"/>
    </source>
</evidence>
<dbReference type="Pfam" id="PF04542">
    <property type="entry name" value="Sigma70_r2"/>
    <property type="match status" value="1"/>
</dbReference>
<dbReference type="InterPro" id="IPR014327">
    <property type="entry name" value="RNA_pol_sigma70_bacteroid"/>
</dbReference>
<keyword evidence="3" id="KW-0731">Sigma factor</keyword>